<reference evidence="1" key="1">
    <citation type="submission" date="2019-08" db="EMBL/GenBank/DDBJ databases">
        <authorList>
            <person name="Kucharzyk K."/>
            <person name="Murdoch R.W."/>
            <person name="Higgins S."/>
            <person name="Loffler F."/>
        </authorList>
    </citation>
    <scope>NUCLEOTIDE SEQUENCE</scope>
</reference>
<name>A0A645FV48_9ZZZZ</name>
<evidence type="ECO:0000313" key="1">
    <source>
        <dbReference type="EMBL" id="MPN18391.1"/>
    </source>
</evidence>
<accession>A0A645FV48</accession>
<dbReference type="AlphaFoldDB" id="A0A645FV48"/>
<proteinExistence type="predicted"/>
<organism evidence="1">
    <name type="scientific">bioreactor metagenome</name>
    <dbReference type="NCBI Taxonomy" id="1076179"/>
    <lineage>
        <taxon>unclassified sequences</taxon>
        <taxon>metagenomes</taxon>
        <taxon>ecological metagenomes</taxon>
    </lineage>
</organism>
<sequence length="39" mass="4444">MTPPLLGNPVPQRLRTFLRINLDTTYHTCGMSTAIRTEK</sequence>
<dbReference type="EMBL" id="VSSQ01065704">
    <property type="protein sequence ID" value="MPN18391.1"/>
    <property type="molecule type" value="Genomic_DNA"/>
</dbReference>
<gene>
    <name evidence="1" type="ORF">SDC9_165751</name>
</gene>
<protein>
    <submittedName>
        <fullName evidence="1">Uncharacterized protein</fullName>
    </submittedName>
</protein>
<comment type="caution">
    <text evidence="1">The sequence shown here is derived from an EMBL/GenBank/DDBJ whole genome shotgun (WGS) entry which is preliminary data.</text>
</comment>